<name>X1KUS1_9ZZZZ</name>
<dbReference type="PROSITE" id="PS51790">
    <property type="entry name" value="MSRB"/>
    <property type="match status" value="1"/>
</dbReference>
<evidence type="ECO:0000313" key="5">
    <source>
        <dbReference type="EMBL" id="GAH97380.1"/>
    </source>
</evidence>
<dbReference type="EC" id="1.8.4.12" evidence="1"/>
<dbReference type="EMBL" id="BARV01002901">
    <property type="protein sequence ID" value="GAH97380.1"/>
    <property type="molecule type" value="Genomic_DNA"/>
</dbReference>
<dbReference type="InterPro" id="IPR028427">
    <property type="entry name" value="Met_Sox_Rdtase_MsrB"/>
</dbReference>
<dbReference type="GO" id="GO:0005737">
    <property type="term" value="C:cytoplasm"/>
    <property type="evidence" value="ECO:0007669"/>
    <property type="project" value="TreeGrafter"/>
</dbReference>
<protein>
    <recommendedName>
        <fullName evidence="1">peptide-methionine (R)-S-oxide reductase</fullName>
        <ecNumber evidence="1">1.8.4.12</ecNumber>
    </recommendedName>
</protein>
<dbReference type="Gene3D" id="2.170.150.20">
    <property type="entry name" value="Peptide methionine sulfoxide reductase"/>
    <property type="match status" value="1"/>
</dbReference>
<dbReference type="InterPro" id="IPR011057">
    <property type="entry name" value="Mss4-like_sf"/>
</dbReference>
<dbReference type="PANTHER" id="PTHR10173">
    <property type="entry name" value="METHIONINE SULFOXIDE REDUCTASE"/>
    <property type="match status" value="1"/>
</dbReference>
<dbReference type="PANTHER" id="PTHR10173:SF52">
    <property type="entry name" value="METHIONINE-R-SULFOXIDE REDUCTASE B1"/>
    <property type="match status" value="1"/>
</dbReference>
<evidence type="ECO:0000256" key="2">
    <source>
        <dbReference type="ARBA" id="ARBA00023002"/>
    </source>
</evidence>
<evidence type="ECO:0000256" key="3">
    <source>
        <dbReference type="ARBA" id="ARBA00048488"/>
    </source>
</evidence>
<sequence>MTTIRIYDARQDKVVTVEKIERSEAEWEKMLTKAQHEITTRKGTETPGTCLFEQIHEAGIFRCVRCGTDLFRSSTKFNSGTGWPSYYEPVSPLNIVQQPDTSLGL</sequence>
<gene>
    <name evidence="5" type="ORF">S06H3_07218</name>
</gene>
<dbReference type="SUPFAM" id="SSF51316">
    <property type="entry name" value="Mss4-like"/>
    <property type="match status" value="1"/>
</dbReference>
<keyword evidence="2" id="KW-0560">Oxidoreductase</keyword>
<reference evidence="5" key="1">
    <citation type="journal article" date="2014" name="Front. Microbiol.">
        <title>High frequency of phylogenetically diverse reductive dehalogenase-homologous genes in deep subseafloor sedimentary metagenomes.</title>
        <authorList>
            <person name="Kawai M."/>
            <person name="Futagami T."/>
            <person name="Toyoda A."/>
            <person name="Takaki Y."/>
            <person name="Nishi S."/>
            <person name="Hori S."/>
            <person name="Arai W."/>
            <person name="Tsubouchi T."/>
            <person name="Morono Y."/>
            <person name="Uchiyama I."/>
            <person name="Ito T."/>
            <person name="Fujiyama A."/>
            <person name="Inagaki F."/>
            <person name="Takami H."/>
        </authorList>
    </citation>
    <scope>NUCLEOTIDE SEQUENCE</scope>
    <source>
        <strain evidence="5">Expedition CK06-06</strain>
    </source>
</reference>
<feature type="domain" description="MsrB" evidence="4">
    <location>
        <begin position="24"/>
        <end position="105"/>
    </location>
</feature>
<dbReference type="InterPro" id="IPR002579">
    <property type="entry name" value="Met_Sox_Rdtase_MsrB_dom"/>
</dbReference>
<dbReference type="GO" id="GO:0006979">
    <property type="term" value="P:response to oxidative stress"/>
    <property type="evidence" value="ECO:0007669"/>
    <property type="project" value="InterPro"/>
</dbReference>
<organism evidence="5">
    <name type="scientific">marine sediment metagenome</name>
    <dbReference type="NCBI Taxonomy" id="412755"/>
    <lineage>
        <taxon>unclassified sequences</taxon>
        <taxon>metagenomes</taxon>
        <taxon>ecological metagenomes</taxon>
    </lineage>
</organism>
<comment type="catalytic activity">
    <reaction evidence="3">
        <text>L-methionyl-[protein] + [thioredoxin]-disulfide + H2O = L-methionyl-(R)-S-oxide-[protein] + [thioredoxin]-dithiol</text>
        <dbReference type="Rhea" id="RHEA:24164"/>
        <dbReference type="Rhea" id="RHEA-COMP:10698"/>
        <dbReference type="Rhea" id="RHEA-COMP:10700"/>
        <dbReference type="Rhea" id="RHEA-COMP:12313"/>
        <dbReference type="Rhea" id="RHEA-COMP:12314"/>
        <dbReference type="ChEBI" id="CHEBI:15377"/>
        <dbReference type="ChEBI" id="CHEBI:16044"/>
        <dbReference type="ChEBI" id="CHEBI:29950"/>
        <dbReference type="ChEBI" id="CHEBI:45764"/>
        <dbReference type="ChEBI" id="CHEBI:50058"/>
        <dbReference type="EC" id="1.8.4.12"/>
    </reaction>
</comment>
<accession>X1KUS1</accession>
<proteinExistence type="predicted"/>
<dbReference type="GO" id="GO:0033743">
    <property type="term" value="F:peptide-methionine (R)-S-oxide reductase activity"/>
    <property type="evidence" value="ECO:0007669"/>
    <property type="project" value="UniProtKB-EC"/>
</dbReference>
<evidence type="ECO:0000259" key="4">
    <source>
        <dbReference type="PROSITE" id="PS51790"/>
    </source>
</evidence>
<feature type="non-terminal residue" evidence="5">
    <location>
        <position position="105"/>
    </location>
</feature>
<comment type="caution">
    <text evidence="5">The sequence shown here is derived from an EMBL/GenBank/DDBJ whole genome shotgun (WGS) entry which is preliminary data.</text>
</comment>
<dbReference type="GO" id="GO:0030091">
    <property type="term" value="P:protein repair"/>
    <property type="evidence" value="ECO:0007669"/>
    <property type="project" value="InterPro"/>
</dbReference>
<dbReference type="Pfam" id="PF01641">
    <property type="entry name" value="SelR"/>
    <property type="match status" value="1"/>
</dbReference>
<dbReference type="AlphaFoldDB" id="X1KUS1"/>
<evidence type="ECO:0000256" key="1">
    <source>
        <dbReference type="ARBA" id="ARBA00012499"/>
    </source>
</evidence>